<evidence type="ECO:0000256" key="4">
    <source>
        <dbReference type="ARBA" id="ARBA00022807"/>
    </source>
</evidence>
<sequence length="396" mass="45021">MALIQILQRQAVEKSAFENVPPLVLSMSKGCWLFSEVDYTGQHPDYRLQNQFFPQYIMKGLKANCFLAWLTLFLGVVTSVDPDLDSEWLQWNIKYKGAVQKTRSLTRREIWEDNYNFIKDHNKRYNEGKETYELGMNGFGDKTTDEFVEATHASSMARTPKSGSLVLSAADLRQAASKLNVKSIDYRDMGYITPVEDQGFCGSCWAYSATGALEAQWTKKTGKLIPLSKQQLVDCSTPTGNKACIGGRPSLAYMYIMRNGGIQGEDTYPYVMEERSCGASRSKNVVSVKDWRYVPPGDEQAFEDALVTIGPIAVVIDTTTRKFQFYRKGIFYDQKCSIWKQSHAVVLMGFGTEHSEEYWTIKNSWGIYWGEEGYMRLAKNKQRHCGISQYGVVPFV</sequence>
<dbReference type="CDD" id="cd02248">
    <property type="entry name" value="Peptidase_C1A"/>
    <property type="match status" value="1"/>
</dbReference>
<keyword evidence="10" id="KW-1185">Reference proteome</keyword>
<organism evidence="9 10">
    <name type="scientific">Synaphobranchus kaupii</name>
    <name type="common">Kaup's arrowtooth eel</name>
    <dbReference type="NCBI Taxonomy" id="118154"/>
    <lineage>
        <taxon>Eukaryota</taxon>
        <taxon>Metazoa</taxon>
        <taxon>Chordata</taxon>
        <taxon>Craniata</taxon>
        <taxon>Vertebrata</taxon>
        <taxon>Euteleostomi</taxon>
        <taxon>Actinopterygii</taxon>
        <taxon>Neopterygii</taxon>
        <taxon>Teleostei</taxon>
        <taxon>Anguilliformes</taxon>
        <taxon>Synaphobranchidae</taxon>
        <taxon>Synaphobranchus</taxon>
    </lineage>
</organism>
<evidence type="ECO:0000256" key="5">
    <source>
        <dbReference type="ARBA" id="ARBA00023145"/>
    </source>
</evidence>
<keyword evidence="6" id="KW-1015">Disulfide bond</keyword>
<keyword evidence="4" id="KW-0788">Thiol protease</keyword>
<dbReference type="PROSITE" id="PS00640">
    <property type="entry name" value="THIOL_PROTEASE_ASN"/>
    <property type="match status" value="1"/>
</dbReference>
<protein>
    <submittedName>
        <fullName evidence="9">Uncharacterized protein</fullName>
    </submittedName>
</protein>
<dbReference type="FunFam" id="3.90.70.10:FF:000006">
    <property type="entry name" value="Cathepsin S"/>
    <property type="match status" value="1"/>
</dbReference>
<dbReference type="InterPro" id="IPR000169">
    <property type="entry name" value="Pept_cys_AS"/>
</dbReference>
<dbReference type="OrthoDB" id="10253408at2759"/>
<dbReference type="AlphaFoldDB" id="A0A9Q1JA05"/>
<dbReference type="Pfam" id="PF00112">
    <property type="entry name" value="Peptidase_C1"/>
    <property type="match status" value="1"/>
</dbReference>
<dbReference type="PANTHER" id="PTHR12411">
    <property type="entry name" value="CYSTEINE PROTEASE FAMILY C1-RELATED"/>
    <property type="match status" value="1"/>
</dbReference>
<dbReference type="InterPro" id="IPR013128">
    <property type="entry name" value="Peptidase_C1A"/>
</dbReference>
<proteinExistence type="inferred from homology"/>
<feature type="domain" description="Peptidase C1A papain C-terminal" evidence="7">
    <location>
        <begin position="180"/>
        <end position="395"/>
    </location>
</feature>
<dbReference type="GO" id="GO:0008234">
    <property type="term" value="F:cysteine-type peptidase activity"/>
    <property type="evidence" value="ECO:0007669"/>
    <property type="project" value="UniProtKB-KW"/>
</dbReference>
<keyword evidence="3" id="KW-0378">Hydrolase</keyword>
<gene>
    <name evidence="9" type="ORF">SKAU_G00053420</name>
</gene>
<keyword evidence="2" id="KW-0645">Protease</keyword>
<dbReference type="InterPro" id="IPR025661">
    <property type="entry name" value="Pept_asp_AS"/>
</dbReference>
<dbReference type="EMBL" id="JAINUF010000002">
    <property type="protein sequence ID" value="KAJ8374762.1"/>
    <property type="molecule type" value="Genomic_DNA"/>
</dbReference>
<accession>A0A9Q1JA05</accession>
<dbReference type="SMART" id="SM00645">
    <property type="entry name" value="Pept_C1"/>
    <property type="match status" value="1"/>
</dbReference>
<evidence type="ECO:0000313" key="10">
    <source>
        <dbReference type="Proteomes" id="UP001152622"/>
    </source>
</evidence>
<dbReference type="InterPro" id="IPR039417">
    <property type="entry name" value="Peptidase_C1A_papain-like"/>
</dbReference>
<evidence type="ECO:0000259" key="8">
    <source>
        <dbReference type="SMART" id="SM00848"/>
    </source>
</evidence>
<dbReference type="GO" id="GO:0006508">
    <property type="term" value="P:proteolysis"/>
    <property type="evidence" value="ECO:0007669"/>
    <property type="project" value="UniProtKB-KW"/>
</dbReference>
<dbReference type="Pfam" id="PF08246">
    <property type="entry name" value="Inhibitor_I29"/>
    <property type="match status" value="1"/>
</dbReference>
<dbReference type="PRINTS" id="PR00705">
    <property type="entry name" value="PAPAIN"/>
</dbReference>
<keyword evidence="5" id="KW-0865">Zymogen</keyword>
<name>A0A9Q1JA05_SYNKA</name>
<evidence type="ECO:0000313" key="9">
    <source>
        <dbReference type="EMBL" id="KAJ8374762.1"/>
    </source>
</evidence>
<feature type="domain" description="Cathepsin propeptide inhibitor" evidence="8">
    <location>
        <begin position="88"/>
        <end position="147"/>
    </location>
</feature>
<dbReference type="Proteomes" id="UP001152622">
    <property type="component" value="Chromosome 2"/>
</dbReference>
<dbReference type="PROSITE" id="PS00139">
    <property type="entry name" value="THIOL_PROTEASE_CYS"/>
    <property type="match status" value="1"/>
</dbReference>
<evidence type="ECO:0000259" key="7">
    <source>
        <dbReference type="SMART" id="SM00645"/>
    </source>
</evidence>
<evidence type="ECO:0000256" key="6">
    <source>
        <dbReference type="ARBA" id="ARBA00023157"/>
    </source>
</evidence>
<comment type="caution">
    <text evidence="9">The sequence shown here is derived from an EMBL/GenBank/DDBJ whole genome shotgun (WGS) entry which is preliminary data.</text>
</comment>
<dbReference type="InterPro" id="IPR000668">
    <property type="entry name" value="Peptidase_C1A_C"/>
</dbReference>
<comment type="similarity">
    <text evidence="1">Belongs to the peptidase C1 family.</text>
</comment>
<evidence type="ECO:0000256" key="1">
    <source>
        <dbReference type="ARBA" id="ARBA00008455"/>
    </source>
</evidence>
<dbReference type="SMART" id="SM00848">
    <property type="entry name" value="Inhibitor_I29"/>
    <property type="match status" value="1"/>
</dbReference>
<evidence type="ECO:0000256" key="2">
    <source>
        <dbReference type="ARBA" id="ARBA00022670"/>
    </source>
</evidence>
<dbReference type="SUPFAM" id="SSF54001">
    <property type="entry name" value="Cysteine proteinases"/>
    <property type="match status" value="1"/>
</dbReference>
<dbReference type="InterPro" id="IPR038765">
    <property type="entry name" value="Papain-like_cys_pep_sf"/>
</dbReference>
<reference evidence="9" key="1">
    <citation type="journal article" date="2023" name="Science">
        <title>Genome structures resolve the early diversification of teleost fishes.</title>
        <authorList>
            <person name="Parey E."/>
            <person name="Louis A."/>
            <person name="Montfort J."/>
            <person name="Bouchez O."/>
            <person name="Roques C."/>
            <person name="Iampietro C."/>
            <person name="Lluch J."/>
            <person name="Castinel A."/>
            <person name="Donnadieu C."/>
            <person name="Desvignes T."/>
            <person name="Floi Bucao C."/>
            <person name="Jouanno E."/>
            <person name="Wen M."/>
            <person name="Mejri S."/>
            <person name="Dirks R."/>
            <person name="Jansen H."/>
            <person name="Henkel C."/>
            <person name="Chen W.J."/>
            <person name="Zahm M."/>
            <person name="Cabau C."/>
            <person name="Klopp C."/>
            <person name="Thompson A.W."/>
            <person name="Robinson-Rechavi M."/>
            <person name="Braasch I."/>
            <person name="Lecointre G."/>
            <person name="Bobe J."/>
            <person name="Postlethwait J.H."/>
            <person name="Berthelot C."/>
            <person name="Roest Crollius H."/>
            <person name="Guiguen Y."/>
        </authorList>
    </citation>
    <scope>NUCLEOTIDE SEQUENCE</scope>
    <source>
        <strain evidence="9">WJC10195</strain>
    </source>
</reference>
<dbReference type="InterPro" id="IPR013201">
    <property type="entry name" value="Prot_inhib_I29"/>
</dbReference>
<evidence type="ECO:0000256" key="3">
    <source>
        <dbReference type="ARBA" id="ARBA00022801"/>
    </source>
</evidence>
<dbReference type="Gene3D" id="3.90.70.10">
    <property type="entry name" value="Cysteine proteinases"/>
    <property type="match status" value="1"/>
</dbReference>